<proteinExistence type="inferred from homology"/>
<evidence type="ECO:0000313" key="3">
    <source>
        <dbReference type="EMBL" id="CAF1243538.1"/>
    </source>
</evidence>
<dbReference type="CDD" id="cd05327">
    <property type="entry name" value="retinol-DH_like_SDR_c_like"/>
    <property type="match status" value="1"/>
</dbReference>
<dbReference type="InterPro" id="IPR036291">
    <property type="entry name" value="NAD(P)-bd_dom_sf"/>
</dbReference>
<dbReference type="Proteomes" id="UP000663881">
    <property type="component" value="Unassembled WGS sequence"/>
</dbReference>
<comment type="similarity">
    <text evidence="1">Belongs to the short-chain dehydrogenases/reductases (SDR) family.</text>
</comment>
<evidence type="ECO:0000256" key="2">
    <source>
        <dbReference type="ARBA" id="ARBA00023002"/>
    </source>
</evidence>
<dbReference type="Proteomes" id="UP000663891">
    <property type="component" value="Unassembled WGS sequence"/>
</dbReference>
<dbReference type="GO" id="GO:0016491">
    <property type="term" value="F:oxidoreductase activity"/>
    <property type="evidence" value="ECO:0007669"/>
    <property type="project" value="UniProtKB-KW"/>
</dbReference>
<protein>
    <submittedName>
        <fullName evidence="3">Uncharacterized protein</fullName>
    </submittedName>
</protein>
<keyword evidence="2" id="KW-0560">Oxidoreductase</keyword>
<dbReference type="AlphaFoldDB" id="A0A814ZI12"/>
<evidence type="ECO:0000256" key="1">
    <source>
        <dbReference type="ARBA" id="ARBA00006484"/>
    </source>
</evidence>
<sequence>MLHAKSTALEVVQTLNADLTGKTVLITGGTAGIGLETARALASIHAHVIITGRDMIKGKKAIEDIQQSTKNQQIELMELHLDSLESVRLFAEEYIKRNYSLNILICNAGVFPGTLKLTKDGFEHNFGINHLAHFLLVQLLLPVLKQSQPSRIVVVSSLANRRGGIDFNDLNWEKRPYDKWLAYAQSKVANILFAKQASQLYADQGIKIYSLHPGTIFTDIQKDLTQEDWDRLGWIDKETGKPIERIKTTEQGASTSVWAALAPELENQSGAYCENCAISPGVVDPSTPITYGLAAHSVDMEFAERLWKLSENLVEKFLTK</sequence>
<gene>
    <name evidence="4" type="ORF">OKA104_LOCUS7056</name>
    <name evidence="3" type="ORF">VCS650_LOCUS27931</name>
</gene>
<dbReference type="SUPFAM" id="SSF51735">
    <property type="entry name" value="NAD(P)-binding Rossmann-fold domains"/>
    <property type="match status" value="1"/>
</dbReference>
<dbReference type="Pfam" id="PF00106">
    <property type="entry name" value="adh_short"/>
    <property type="match status" value="1"/>
</dbReference>
<evidence type="ECO:0000313" key="5">
    <source>
        <dbReference type="Proteomes" id="UP000663891"/>
    </source>
</evidence>
<organism evidence="3 5">
    <name type="scientific">Adineta steineri</name>
    <dbReference type="NCBI Taxonomy" id="433720"/>
    <lineage>
        <taxon>Eukaryota</taxon>
        <taxon>Metazoa</taxon>
        <taxon>Spiralia</taxon>
        <taxon>Gnathifera</taxon>
        <taxon>Rotifera</taxon>
        <taxon>Eurotatoria</taxon>
        <taxon>Bdelloidea</taxon>
        <taxon>Adinetida</taxon>
        <taxon>Adinetidae</taxon>
        <taxon>Adineta</taxon>
    </lineage>
</organism>
<dbReference type="EMBL" id="CAJNON010000401">
    <property type="protein sequence ID" value="CAF1243538.1"/>
    <property type="molecule type" value="Genomic_DNA"/>
</dbReference>
<dbReference type="PANTHER" id="PTHR24320:SF148">
    <property type="entry name" value="NAD(P)-BINDING ROSSMANN-FOLD SUPERFAMILY PROTEIN"/>
    <property type="match status" value="1"/>
</dbReference>
<evidence type="ECO:0000313" key="4">
    <source>
        <dbReference type="EMBL" id="CAF3609720.1"/>
    </source>
</evidence>
<reference evidence="3" key="1">
    <citation type="submission" date="2021-02" db="EMBL/GenBank/DDBJ databases">
        <authorList>
            <person name="Nowell W R."/>
        </authorList>
    </citation>
    <scope>NUCLEOTIDE SEQUENCE</scope>
</reference>
<dbReference type="PANTHER" id="PTHR24320">
    <property type="entry name" value="RETINOL DEHYDROGENASE"/>
    <property type="match status" value="1"/>
</dbReference>
<name>A0A814ZI12_9BILA</name>
<accession>A0A814ZI12</accession>
<dbReference type="PRINTS" id="PR00081">
    <property type="entry name" value="GDHRDH"/>
</dbReference>
<dbReference type="OrthoDB" id="191139at2759"/>
<dbReference type="EMBL" id="CAJOAY010000266">
    <property type="protein sequence ID" value="CAF3609720.1"/>
    <property type="molecule type" value="Genomic_DNA"/>
</dbReference>
<comment type="caution">
    <text evidence="3">The sequence shown here is derived from an EMBL/GenBank/DDBJ whole genome shotgun (WGS) entry which is preliminary data.</text>
</comment>
<dbReference type="Gene3D" id="3.40.50.720">
    <property type="entry name" value="NAD(P)-binding Rossmann-like Domain"/>
    <property type="match status" value="1"/>
</dbReference>
<dbReference type="InterPro" id="IPR002347">
    <property type="entry name" value="SDR_fam"/>
</dbReference>